<evidence type="ECO:0000313" key="3">
    <source>
        <dbReference type="Proteomes" id="UP000664218"/>
    </source>
</evidence>
<name>A0A939HEH0_9CLOT</name>
<gene>
    <name evidence="2" type="ORF">J3A84_13565</name>
</gene>
<reference evidence="2" key="1">
    <citation type="submission" date="2021-03" db="EMBL/GenBank/DDBJ databases">
        <title>Proteiniclasticum marinus sp. nov., isolated from tidal flat sediment.</title>
        <authorList>
            <person name="Namirimu T."/>
            <person name="Yang J.-A."/>
            <person name="Yang S.-H."/>
            <person name="Kim Y.-J."/>
            <person name="Kwon K.K."/>
        </authorList>
    </citation>
    <scope>NUCLEOTIDE SEQUENCE</scope>
    <source>
        <strain evidence="2">SCR006</strain>
    </source>
</reference>
<dbReference type="Proteomes" id="UP000664218">
    <property type="component" value="Unassembled WGS sequence"/>
</dbReference>
<dbReference type="AlphaFoldDB" id="A0A939HEH0"/>
<accession>A0A939HEH0</accession>
<proteinExistence type="predicted"/>
<organism evidence="2 3">
    <name type="scientific">Proteiniclasticum aestuarii</name>
    <dbReference type="NCBI Taxonomy" id="2817862"/>
    <lineage>
        <taxon>Bacteria</taxon>
        <taxon>Bacillati</taxon>
        <taxon>Bacillota</taxon>
        <taxon>Clostridia</taxon>
        <taxon>Eubacteriales</taxon>
        <taxon>Clostridiaceae</taxon>
        <taxon>Proteiniclasticum</taxon>
    </lineage>
</organism>
<keyword evidence="1" id="KW-1133">Transmembrane helix</keyword>
<keyword evidence="3" id="KW-1185">Reference proteome</keyword>
<comment type="caution">
    <text evidence="2">The sequence shown here is derived from an EMBL/GenBank/DDBJ whole genome shotgun (WGS) entry which is preliminary data.</text>
</comment>
<feature type="transmembrane region" description="Helical" evidence="1">
    <location>
        <begin position="34"/>
        <end position="52"/>
    </location>
</feature>
<dbReference type="EMBL" id="JAFNJU010000011">
    <property type="protein sequence ID" value="MBO1266060.1"/>
    <property type="molecule type" value="Genomic_DNA"/>
</dbReference>
<sequence>MSKMNAFNLIITVALGSSFATVMLDNSIALMEGVAALGLLILLQYVVTFTAVRSERIRRLIKSDPTLLYYQEGISREEYEEGAYFER</sequence>
<keyword evidence="1" id="KW-0812">Transmembrane</keyword>
<keyword evidence="1" id="KW-0472">Membrane</keyword>
<dbReference type="RefSeq" id="WP_207600582.1">
    <property type="nucleotide sequence ID" value="NZ_JAFNJU010000011.1"/>
</dbReference>
<protein>
    <submittedName>
        <fullName evidence="2">Uncharacterized protein</fullName>
    </submittedName>
</protein>
<evidence type="ECO:0000313" key="2">
    <source>
        <dbReference type="EMBL" id="MBO1266060.1"/>
    </source>
</evidence>
<evidence type="ECO:0000256" key="1">
    <source>
        <dbReference type="SAM" id="Phobius"/>
    </source>
</evidence>